<keyword evidence="7 12" id="KW-0472">Membrane</keyword>
<feature type="signal peptide" evidence="13">
    <location>
        <begin position="1"/>
        <end position="28"/>
    </location>
</feature>
<dbReference type="STRING" id="1073089.A0A1L9R639"/>
<keyword evidence="15" id="KW-1185">Reference proteome</keyword>
<dbReference type="InterPro" id="IPR014480">
    <property type="entry name" value="Mannan-1_6-alpha_mannosidase"/>
</dbReference>
<keyword evidence="9 10" id="KW-0326">Glycosidase</keyword>
<evidence type="ECO:0000256" key="6">
    <source>
        <dbReference type="ARBA" id="ARBA00022801"/>
    </source>
</evidence>
<keyword evidence="6 10" id="KW-0378">Hydrolase</keyword>
<keyword evidence="5 13" id="KW-0732">Signal</keyword>
<dbReference type="GO" id="GO:0016052">
    <property type="term" value="P:carbohydrate catabolic process"/>
    <property type="evidence" value="ECO:0007669"/>
    <property type="project" value="InterPro"/>
</dbReference>
<feature type="region of interest" description="Disordered" evidence="11">
    <location>
        <begin position="394"/>
        <end position="430"/>
    </location>
</feature>
<evidence type="ECO:0000256" key="3">
    <source>
        <dbReference type="ARBA" id="ARBA00009699"/>
    </source>
</evidence>
<dbReference type="OrthoDB" id="4187847at2759"/>
<keyword evidence="8" id="KW-0325">Glycoprotein</keyword>
<dbReference type="PANTHER" id="PTHR12145">
    <property type="entry name" value="MANNAN ENDO-1,6-ALPHA-MANNOSIDASE DCW1"/>
    <property type="match status" value="1"/>
</dbReference>
<dbReference type="Gene3D" id="1.50.10.20">
    <property type="match status" value="1"/>
</dbReference>
<organism evidence="14 15">
    <name type="scientific">Aspergillus wentii DTO 134E9</name>
    <dbReference type="NCBI Taxonomy" id="1073089"/>
    <lineage>
        <taxon>Eukaryota</taxon>
        <taxon>Fungi</taxon>
        <taxon>Dikarya</taxon>
        <taxon>Ascomycota</taxon>
        <taxon>Pezizomycotina</taxon>
        <taxon>Eurotiomycetes</taxon>
        <taxon>Eurotiomycetidae</taxon>
        <taxon>Eurotiales</taxon>
        <taxon>Aspergillaceae</taxon>
        <taxon>Aspergillus</taxon>
        <taxon>Aspergillus subgen. Cremei</taxon>
    </lineage>
</organism>
<evidence type="ECO:0000256" key="9">
    <source>
        <dbReference type="ARBA" id="ARBA00023295"/>
    </source>
</evidence>
<dbReference type="FunFam" id="1.50.10.20:FF:000006">
    <property type="entry name" value="Mannan endo-1,6-alpha-mannosidase"/>
    <property type="match status" value="1"/>
</dbReference>
<evidence type="ECO:0000256" key="11">
    <source>
        <dbReference type="SAM" id="MobiDB-lite"/>
    </source>
</evidence>
<evidence type="ECO:0000256" key="13">
    <source>
        <dbReference type="SAM" id="SignalP"/>
    </source>
</evidence>
<evidence type="ECO:0000256" key="4">
    <source>
        <dbReference type="ARBA" id="ARBA00012350"/>
    </source>
</evidence>
<dbReference type="GO" id="GO:0012505">
    <property type="term" value="C:endomembrane system"/>
    <property type="evidence" value="ECO:0007669"/>
    <property type="project" value="UniProtKB-SubCell"/>
</dbReference>
<evidence type="ECO:0000256" key="7">
    <source>
        <dbReference type="ARBA" id="ARBA00023136"/>
    </source>
</evidence>
<evidence type="ECO:0000256" key="10">
    <source>
        <dbReference type="PIRNR" id="PIRNR016302"/>
    </source>
</evidence>
<evidence type="ECO:0000256" key="8">
    <source>
        <dbReference type="ARBA" id="ARBA00023180"/>
    </source>
</evidence>
<comment type="catalytic activity">
    <reaction evidence="1 10">
        <text>Random hydrolysis of (1-&gt;6)-alpha-D-mannosidic linkages in unbranched (1-&gt;6)-mannans.</text>
        <dbReference type="EC" id="3.2.1.101"/>
    </reaction>
</comment>
<dbReference type="Pfam" id="PF03663">
    <property type="entry name" value="Glyco_hydro_76"/>
    <property type="match status" value="1"/>
</dbReference>
<reference evidence="15" key="1">
    <citation type="journal article" date="2017" name="Genome Biol.">
        <title>Comparative genomics reveals high biological diversity and specific adaptations in the industrially and medically important fungal genus Aspergillus.</title>
        <authorList>
            <person name="de Vries R.P."/>
            <person name="Riley R."/>
            <person name="Wiebenga A."/>
            <person name="Aguilar-Osorio G."/>
            <person name="Amillis S."/>
            <person name="Uchima C.A."/>
            <person name="Anderluh G."/>
            <person name="Asadollahi M."/>
            <person name="Askin M."/>
            <person name="Barry K."/>
            <person name="Battaglia E."/>
            <person name="Bayram O."/>
            <person name="Benocci T."/>
            <person name="Braus-Stromeyer S.A."/>
            <person name="Caldana C."/>
            <person name="Canovas D."/>
            <person name="Cerqueira G.C."/>
            <person name="Chen F."/>
            <person name="Chen W."/>
            <person name="Choi C."/>
            <person name="Clum A."/>
            <person name="Dos Santos R.A."/>
            <person name="Damasio A.R."/>
            <person name="Diallinas G."/>
            <person name="Emri T."/>
            <person name="Fekete E."/>
            <person name="Flipphi M."/>
            <person name="Freyberg S."/>
            <person name="Gallo A."/>
            <person name="Gournas C."/>
            <person name="Habgood R."/>
            <person name="Hainaut M."/>
            <person name="Harispe M.L."/>
            <person name="Henrissat B."/>
            <person name="Hilden K.S."/>
            <person name="Hope R."/>
            <person name="Hossain A."/>
            <person name="Karabika E."/>
            <person name="Karaffa L."/>
            <person name="Karanyi Z."/>
            <person name="Krasevec N."/>
            <person name="Kuo A."/>
            <person name="Kusch H."/>
            <person name="LaButti K."/>
            <person name="Lagendijk E.L."/>
            <person name="Lapidus A."/>
            <person name="Levasseur A."/>
            <person name="Lindquist E."/>
            <person name="Lipzen A."/>
            <person name="Logrieco A.F."/>
            <person name="MacCabe A."/>
            <person name="Maekelae M.R."/>
            <person name="Malavazi I."/>
            <person name="Melin P."/>
            <person name="Meyer V."/>
            <person name="Mielnichuk N."/>
            <person name="Miskei M."/>
            <person name="Molnar A.P."/>
            <person name="Mule G."/>
            <person name="Ngan C.Y."/>
            <person name="Orejas M."/>
            <person name="Orosz E."/>
            <person name="Ouedraogo J.P."/>
            <person name="Overkamp K.M."/>
            <person name="Park H.-S."/>
            <person name="Perrone G."/>
            <person name="Piumi F."/>
            <person name="Punt P.J."/>
            <person name="Ram A.F."/>
            <person name="Ramon A."/>
            <person name="Rauscher S."/>
            <person name="Record E."/>
            <person name="Riano-Pachon D.M."/>
            <person name="Robert V."/>
            <person name="Roehrig J."/>
            <person name="Ruller R."/>
            <person name="Salamov A."/>
            <person name="Salih N.S."/>
            <person name="Samson R.A."/>
            <person name="Sandor E."/>
            <person name="Sanguinetti M."/>
            <person name="Schuetze T."/>
            <person name="Sepcic K."/>
            <person name="Shelest E."/>
            <person name="Sherlock G."/>
            <person name="Sophianopoulou V."/>
            <person name="Squina F.M."/>
            <person name="Sun H."/>
            <person name="Susca A."/>
            <person name="Todd R.B."/>
            <person name="Tsang A."/>
            <person name="Unkles S.E."/>
            <person name="van de Wiele N."/>
            <person name="van Rossen-Uffink D."/>
            <person name="Oliveira J.V."/>
            <person name="Vesth T.C."/>
            <person name="Visser J."/>
            <person name="Yu J.-H."/>
            <person name="Zhou M."/>
            <person name="Andersen M.R."/>
            <person name="Archer D.B."/>
            <person name="Baker S.E."/>
            <person name="Benoit I."/>
            <person name="Brakhage A.A."/>
            <person name="Braus G.H."/>
            <person name="Fischer R."/>
            <person name="Frisvad J.C."/>
            <person name="Goldman G.H."/>
            <person name="Houbraken J."/>
            <person name="Oakley B."/>
            <person name="Pocsi I."/>
            <person name="Scazzocchio C."/>
            <person name="Seiboth B."/>
            <person name="vanKuyk P.A."/>
            <person name="Wortman J."/>
            <person name="Dyer P.S."/>
            <person name="Grigoriev I.V."/>
        </authorList>
    </citation>
    <scope>NUCLEOTIDE SEQUENCE [LARGE SCALE GENOMIC DNA]</scope>
    <source>
        <strain evidence="15">DTO 134E9</strain>
    </source>
</reference>
<dbReference type="PANTHER" id="PTHR12145:SF37">
    <property type="entry name" value="MANNAN ENDO-1,6-ALPHA-MANNOSIDASE"/>
    <property type="match status" value="1"/>
</dbReference>
<evidence type="ECO:0000256" key="5">
    <source>
        <dbReference type="ARBA" id="ARBA00022729"/>
    </source>
</evidence>
<evidence type="ECO:0000313" key="15">
    <source>
        <dbReference type="Proteomes" id="UP000184383"/>
    </source>
</evidence>
<keyword evidence="12" id="KW-0812">Transmembrane</keyword>
<dbReference type="InterPro" id="IPR005198">
    <property type="entry name" value="Glyco_hydro_76"/>
</dbReference>
<proteinExistence type="inferred from homology"/>
<feature type="chain" id="PRO_5012115031" description="Mannan endo-1,6-alpha-mannosidase" evidence="13">
    <location>
        <begin position="29"/>
        <end position="459"/>
    </location>
</feature>
<dbReference type="GO" id="GO:0008496">
    <property type="term" value="F:mannan endo-1,6-alpha-mannosidase activity"/>
    <property type="evidence" value="ECO:0007669"/>
    <property type="project" value="UniProtKB-UniRule"/>
</dbReference>
<comment type="similarity">
    <text evidence="3 10">Belongs to the glycosyl hydrolase 76 family.</text>
</comment>
<sequence length="459" mass="50695">MFTSSPWRLCRALCSPLGLLFAAQVTQAIDLNIDDTQSIKDAASNAAYGSMVWYKGNETGQIPGAFPTKWWEGGALFYSLIEYWYFTGDDQYNEVIQQGMEWQAGEGDYMPANYSSYLGNDDQVFWGLAAMTAAELKFPDVKGKYSWLSLAQGVFNTQAGRWDTATCGGGLRWQIFPYQAGYAMKNTISNGGFFQLAARLARYTNNQTYTDWAEKVWDWTASTPLMNNETWQMADSTTLETNCKSQGNEQWSYNYGSYMAGAAYMYNYTSDEKWMPRTKGLLGVIMKRFFQNDIMTEYLCEPNEACNNNEILFKGLMSGWLAFTTTLIPSTYDTIMPKLKTSAIGAAKSCTGNGNNTCGVRWSQSKWDGWTGMEEQISATRIFSVNLMDTKKGGAGPVTDKTGGDSKSNPGAGGGSSSDDDDKDKLKPITTGDKAGAGILTALFLGVWASMVVWMVMAG</sequence>
<dbReference type="EMBL" id="KV878217">
    <property type="protein sequence ID" value="OJJ30386.1"/>
    <property type="molecule type" value="Genomic_DNA"/>
</dbReference>
<name>A0A1L9R639_ASPWE</name>
<feature type="transmembrane region" description="Helical" evidence="12">
    <location>
        <begin position="435"/>
        <end position="457"/>
    </location>
</feature>
<dbReference type="GeneID" id="63744887"/>
<keyword evidence="12" id="KW-1133">Transmembrane helix</keyword>
<gene>
    <name evidence="14" type="ORF">ASPWEDRAFT_121000</name>
</gene>
<accession>A0A1L9R639</accession>
<evidence type="ECO:0000313" key="14">
    <source>
        <dbReference type="EMBL" id="OJJ30386.1"/>
    </source>
</evidence>
<dbReference type="Proteomes" id="UP000184383">
    <property type="component" value="Unassembled WGS sequence"/>
</dbReference>
<dbReference type="AlphaFoldDB" id="A0A1L9R639"/>
<evidence type="ECO:0000256" key="1">
    <source>
        <dbReference type="ARBA" id="ARBA00001452"/>
    </source>
</evidence>
<dbReference type="SUPFAM" id="SSF48208">
    <property type="entry name" value="Six-hairpin glycosidases"/>
    <property type="match status" value="1"/>
</dbReference>
<comment type="subcellular location">
    <subcellularLocation>
        <location evidence="2">Endomembrane system</location>
    </subcellularLocation>
</comment>
<protein>
    <recommendedName>
        <fullName evidence="4 10">Mannan endo-1,6-alpha-mannosidase</fullName>
        <ecNumber evidence="4 10">3.2.1.101</ecNumber>
    </recommendedName>
</protein>
<dbReference type="PIRSF" id="PIRSF016302">
    <property type="entry name" value="Man_a_manosd"/>
    <property type="match status" value="1"/>
</dbReference>
<evidence type="ECO:0000256" key="12">
    <source>
        <dbReference type="SAM" id="Phobius"/>
    </source>
</evidence>
<dbReference type="RefSeq" id="XP_040684063.1">
    <property type="nucleotide sequence ID" value="XM_040829039.1"/>
</dbReference>
<dbReference type="VEuPathDB" id="FungiDB:ASPWEDRAFT_121000"/>
<dbReference type="InterPro" id="IPR008928">
    <property type="entry name" value="6-hairpin_glycosidase_sf"/>
</dbReference>
<dbReference type="EC" id="3.2.1.101" evidence="4 10"/>
<dbReference type="GO" id="GO:0009272">
    <property type="term" value="P:fungal-type cell wall biogenesis"/>
    <property type="evidence" value="ECO:0007669"/>
    <property type="project" value="TreeGrafter"/>
</dbReference>
<evidence type="ECO:0000256" key="2">
    <source>
        <dbReference type="ARBA" id="ARBA00004308"/>
    </source>
</evidence>